<dbReference type="Proteomes" id="UP000803844">
    <property type="component" value="Unassembled WGS sequence"/>
</dbReference>
<name>A0A9P5CTD8_CRYP1</name>
<accession>A0A9P5CTD8</accession>
<dbReference type="AlphaFoldDB" id="A0A9P5CTD8"/>
<comment type="caution">
    <text evidence="2">The sequence shown here is derived from an EMBL/GenBank/DDBJ whole genome shotgun (WGS) entry which is preliminary data.</text>
</comment>
<dbReference type="EMBL" id="MU032344">
    <property type="protein sequence ID" value="KAF3770238.1"/>
    <property type="molecule type" value="Genomic_DNA"/>
</dbReference>
<dbReference type="RefSeq" id="XP_040781199.1">
    <property type="nucleotide sequence ID" value="XM_040920014.1"/>
</dbReference>
<feature type="compositionally biased region" description="Basic and acidic residues" evidence="1">
    <location>
        <begin position="101"/>
        <end position="119"/>
    </location>
</feature>
<protein>
    <submittedName>
        <fullName evidence="2">Uncharacterized protein</fullName>
    </submittedName>
</protein>
<gene>
    <name evidence="2" type="ORF">M406DRAFT_325690</name>
</gene>
<organism evidence="2 3">
    <name type="scientific">Cryphonectria parasitica (strain ATCC 38755 / EP155)</name>
    <dbReference type="NCBI Taxonomy" id="660469"/>
    <lineage>
        <taxon>Eukaryota</taxon>
        <taxon>Fungi</taxon>
        <taxon>Dikarya</taxon>
        <taxon>Ascomycota</taxon>
        <taxon>Pezizomycotina</taxon>
        <taxon>Sordariomycetes</taxon>
        <taxon>Sordariomycetidae</taxon>
        <taxon>Diaporthales</taxon>
        <taxon>Cryphonectriaceae</taxon>
        <taxon>Cryphonectria-Endothia species complex</taxon>
        <taxon>Cryphonectria</taxon>
    </lineage>
</organism>
<feature type="region of interest" description="Disordered" evidence="1">
    <location>
        <begin position="33"/>
        <end position="74"/>
    </location>
</feature>
<keyword evidence="3" id="KW-1185">Reference proteome</keyword>
<evidence type="ECO:0000313" key="2">
    <source>
        <dbReference type="EMBL" id="KAF3770238.1"/>
    </source>
</evidence>
<reference evidence="2" key="1">
    <citation type="journal article" date="2020" name="Phytopathology">
        <title>Genome sequence of the chestnut blight fungus Cryphonectria parasitica EP155: A fundamental resource for an archetypical invasive plant pathogen.</title>
        <authorList>
            <person name="Crouch J.A."/>
            <person name="Dawe A."/>
            <person name="Aerts A."/>
            <person name="Barry K."/>
            <person name="Churchill A.C.L."/>
            <person name="Grimwood J."/>
            <person name="Hillman B."/>
            <person name="Milgroom M.G."/>
            <person name="Pangilinan J."/>
            <person name="Smith M."/>
            <person name="Salamov A."/>
            <person name="Schmutz J."/>
            <person name="Yadav J."/>
            <person name="Grigoriev I.V."/>
            <person name="Nuss D."/>
        </authorList>
    </citation>
    <scope>NUCLEOTIDE SEQUENCE</scope>
    <source>
        <strain evidence="2">EP155</strain>
    </source>
</reference>
<sequence>MLYDVEGAKPEEDQTCETWGGGVWFRTITERARAREREREKRRTGKGREETAREMGATHNTIHGGSIGVRGKWSFGHGQRAKEGTWSQDLGPLWELHSVRSDREEKSKDMVDDKGHLGEEGPAAGYGWRLLGAGGPVGDGGETCTTKAYYNGHMRTTSRTLCT</sequence>
<feature type="compositionally biased region" description="Basic and acidic residues" evidence="1">
    <location>
        <begin position="33"/>
        <end position="53"/>
    </location>
</feature>
<evidence type="ECO:0000313" key="3">
    <source>
        <dbReference type="Proteomes" id="UP000803844"/>
    </source>
</evidence>
<proteinExistence type="predicted"/>
<feature type="region of interest" description="Disordered" evidence="1">
    <location>
        <begin position="101"/>
        <end position="122"/>
    </location>
</feature>
<dbReference type="GeneID" id="63837143"/>
<evidence type="ECO:0000256" key="1">
    <source>
        <dbReference type="SAM" id="MobiDB-lite"/>
    </source>
</evidence>